<evidence type="ECO:0000256" key="1">
    <source>
        <dbReference type="SAM" id="Phobius"/>
    </source>
</evidence>
<keyword evidence="1" id="KW-1133">Transmembrane helix</keyword>
<name>A0A818RET4_9BILA</name>
<keyword evidence="1" id="KW-0812">Transmembrane</keyword>
<evidence type="ECO:0000313" key="4">
    <source>
        <dbReference type="Proteomes" id="UP000663844"/>
    </source>
</evidence>
<accession>A0A818RET4</accession>
<feature type="transmembrane region" description="Helical" evidence="1">
    <location>
        <begin position="1115"/>
        <end position="1142"/>
    </location>
</feature>
<dbReference type="EMBL" id="CAJOAZ010000451">
    <property type="protein sequence ID" value="CAF3651819.1"/>
    <property type="molecule type" value="Genomic_DNA"/>
</dbReference>
<feature type="transmembrane region" description="Helical" evidence="1">
    <location>
        <begin position="362"/>
        <end position="381"/>
    </location>
</feature>
<dbReference type="EMBL" id="CAJNOG010000118">
    <property type="protein sequence ID" value="CAF0969973.1"/>
    <property type="molecule type" value="Genomic_DNA"/>
</dbReference>
<feature type="transmembrane region" description="Helical" evidence="1">
    <location>
        <begin position="269"/>
        <end position="290"/>
    </location>
</feature>
<sequence>MLFNDQTSMRYVLDFRATASQQFQVLRELCKFSQTATNNDIQGLYDDELISAYLLSESLIKAEMVSIITAFKTSSAANFLRSLSFVRMYVFGNQFMTGLQTANMLQLYSGDGLNWSGEQNVPLFEKHGTVDKCQCSASATCSMWSAFYNYTDTDTDGFFYWSASTVTLQVADWFAGCWPLESLLLSSLDNSFLNNQNELDAISTYFNWSSNSTPTALSIQKATNQTGTFNDVLETLFIENISTELNYSLYFAQCRPRSCLYTINQHSSFLYIFTALLGLYGGLSVVLRLLTPYVVGFIVRYLTETATQPSSGNIVTTTQTWKQRAQTLAKLIWHSLVNLNLFKSSLRQQPSNIKQQLWTTRIYITLLILALIILTFTVQQLQTQYQANLISFLQCPCTNLTVPYGQFVQLQPFYHQVCSSDFVSERWIDAMYDVMTEYPSHTGAIIYESNDFMATGTLFTLLEGLCNFSNETIASTLQTFEQTQLISTQLLTVNELTKQMSSVIITFELETKNTFLHFLQLLRNITHVNQILSGAGSNSYIEVGSPPNYTTSLSILTYNDDNSSDICSCANDSSCKMNWGLFIGNPAFNQVYSVPEFYFACQPVESLLQSTLKCFYDDQDCLDIIINFYNVSSFNNFTRLNSSFHASRFMRNSTIGSLLSEMFIEFWSESINYSSYFAQCQPSSCSYTIPQRNSLLEAITRIVGLIGGLSVSLRILVPFLVMACIGIIRRLWSQHQRALTEATSPLSHVVRPGTKIRDWFKKVNVFEDTSRTITIEQQCVATRVYLLLLVISVFILILYTSLTYYLNTFTITKPSLEQYQQLQQRYGSDAVSCPCSRLSIAHSSFITVQCNFHQVCTSSFTSDSYLQELFQLYNGLDSTYATSNAFTLQGTIFSHFQALAVLCNLVKDFVNDAQQQYLASPIVSTLMTDVDLFEKQTNASLIEFQSTLPNSFLNSLQIIRGLMQGNGFVSAYSTNWYYITKKIAPFVMLYLKPQYYGNDMCSCATLSTCNQTSTPYIKGYRVGCTPLESLLQSTLECLYEQSCIDLLTTYLNMSLFNSLAPLNKSETRFSSDDTVNSIVEEMFVETCSSNVSYNQFFEECKPDYCSVTLVEPGSFIIVITTILGLYGGLTTFLKLVVPFLFFSTYKLIKKYKQRAQVGIQQFLQQAQPQPLVPLQVSLPPR</sequence>
<reference evidence="3" key="1">
    <citation type="submission" date="2021-02" db="EMBL/GenBank/DDBJ databases">
        <authorList>
            <person name="Nowell W R."/>
        </authorList>
    </citation>
    <scope>NUCLEOTIDE SEQUENCE</scope>
</reference>
<evidence type="ECO:0000313" key="2">
    <source>
        <dbReference type="EMBL" id="CAF0969973.1"/>
    </source>
</evidence>
<protein>
    <submittedName>
        <fullName evidence="3">Uncharacterized protein</fullName>
    </submittedName>
</protein>
<dbReference type="Proteomes" id="UP000663845">
    <property type="component" value="Unassembled WGS sequence"/>
</dbReference>
<evidence type="ECO:0000313" key="3">
    <source>
        <dbReference type="EMBL" id="CAF3651819.1"/>
    </source>
</evidence>
<dbReference type="Proteomes" id="UP000663844">
    <property type="component" value="Unassembled WGS sequence"/>
</dbReference>
<dbReference type="AlphaFoldDB" id="A0A818RET4"/>
<feature type="transmembrane region" description="Helical" evidence="1">
    <location>
        <begin position="702"/>
        <end position="728"/>
    </location>
</feature>
<proteinExistence type="predicted"/>
<organism evidence="3 4">
    <name type="scientific">Adineta steineri</name>
    <dbReference type="NCBI Taxonomy" id="433720"/>
    <lineage>
        <taxon>Eukaryota</taxon>
        <taxon>Metazoa</taxon>
        <taxon>Spiralia</taxon>
        <taxon>Gnathifera</taxon>
        <taxon>Rotifera</taxon>
        <taxon>Eurotatoria</taxon>
        <taxon>Bdelloidea</taxon>
        <taxon>Adinetida</taxon>
        <taxon>Adinetidae</taxon>
        <taxon>Adineta</taxon>
    </lineage>
</organism>
<gene>
    <name evidence="2" type="ORF">JYZ213_LOCUS14338</name>
    <name evidence="3" type="ORF">OXD698_LOCUS9068</name>
</gene>
<comment type="caution">
    <text evidence="3">The sequence shown here is derived from an EMBL/GenBank/DDBJ whole genome shotgun (WGS) entry which is preliminary data.</text>
</comment>
<keyword evidence="1" id="KW-0472">Membrane</keyword>
<feature type="transmembrane region" description="Helical" evidence="1">
    <location>
        <begin position="784"/>
        <end position="806"/>
    </location>
</feature>